<organism evidence="1 2">
    <name type="scientific">Halovulum marinum</name>
    <dbReference type="NCBI Taxonomy" id="2662447"/>
    <lineage>
        <taxon>Bacteria</taxon>
        <taxon>Pseudomonadati</taxon>
        <taxon>Pseudomonadota</taxon>
        <taxon>Alphaproteobacteria</taxon>
        <taxon>Rhodobacterales</taxon>
        <taxon>Paracoccaceae</taxon>
        <taxon>Halovulum</taxon>
    </lineage>
</organism>
<proteinExistence type="predicted"/>
<keyword evidence="1" id="KW-0378">Hydrolase</keyword>
<dbReference type="RefSeq" id="WP_154447110.1">
    <property type="nucleotide sequence ID" value="NZ_WIND01000011.1"/>
</dbReference>
<keyword evidence="1" id="KW-0269">Exonuclease</keyword>
<dbReference type="AlphaFoldDB" id="A0A6L5Z278"/>
<accession>A0A6L5Z278</accession>
<reference evidence="1 2" key="1">
    <citation type="submission" date="2019-10" db="EMBL/GenBank/DDBJ databases">
        <title>Cognatihalovulum marinum gen. nov. sp. nov., a new member of the family Rhodobacteraceae isolated from deep seawater of the Northwest Indian Ocean.</title>
        <authorList>
            <person name="Ruan C."/>
            <person name="Wang J."/>
            <person name="Zheng X."/>
            <person name="Song L."/>
            <person name="Zhu Y."/>
            <person name="Huang Y."/>
            <person name="Lu Z."/>
            <person name="Du W."/>
            <person name="Huang L."/>
            <person name="Dai X."/>
        </authorList>
    </citation>
    <scope>NUCLEOTIDE SEQUENCE [LARGE SCALE GENOMIC DNA]</scope>
    <source>
        <strain evidence="1 2">2CG4</strain>
    </source>
</reference>
<evidence type="ECO:0000313" key="2">
    <source>
        <dbReference type="Proteomes" id="UP000474957"/>
    </source>
</evidence>
<gene>
    <name evidence="1" type="ORF">GE300_13510</name>
</gene>
<dbReference type="GO" id="GO:0004527">
    <property type="term" value="F:exonuclease activity"/>
    <property type="evidence" value="ECO:0007669"/>
    <property type="project" value="UniProtKB-KW"/>
</dbReference>
<keyword evidence="2" id="KW-1185">Reference proteome</keyword>
<evidence type="ECO:0000313" key="1">
    <source>
        <dbReference type="EMBL" id="MSU90618.1"/>
    </source>
</evidence>
<protein>
    <submittedName>
        <fullName evidence="1">Endonuclease/exonuclease/phosphatase family protein</fullName>
    </submittedName>
</protein>
<dbReference type="GO" id="GO:0004519">
    <property type="term" value="F:endonuclease activity"/>
    <property type="evidence" value="ECO:0007669"/>
    <property type="project" value="UniProtKB-KW"/>
</dbReference>
<dbReference type="Proteomes" id="UP000474957">
    <property type="component" value="Unassembled WGS sequence"/>
</dbReference>
<keyword evidence="1" id="KW-0540">Nuclease</keyword>
<keyword evidence="1" id="KW-0255">Endonuclease</keyword>
<dbReference type="InterPro" id="IPR036691">
    <property type="entry name" value="Endo/exonu/phosph_ase_sf"/>
</dbReference>
<dbReference type="EMBL" id="WIND01000011">
    <property type="protein sequence ID" value="MSU90618.1"/>
    <property type="molecule type" value="Genomic_DNA"/>
</dbReference>
<dbReference type="SUPFAM" id="SSF56219">
    <property type="entry name" value="DNase I-like"/>
    <property type="match status" value="1"/>
</dbReference>
<name>A0A6L5Z278_9RHOB</name>
<comment type="caution">
    <text evidence="1">The sequence shown here is derived from an EMBL/GenBank/DDBJ whole genome shotgun (WGS) entry which is preliminary data.</text>
</comment>
<sequence>MPVSNMRDLSFASVNLLNLQVPGGLTYSTTPPFPDTAEGRAAYQRKIAWTAGQLRRLDAEAIGFQELWSARALGDVFRAAGLDGDYDLVARDAPGRGRPQVALAVRRDRHGAPQLLPGADWIADFPADFRFDRLRETDGAEEVITITINEFSRPILHARIQSEGTSPKPPAVSVYVAHLKSKGPARLSFAHPRPLALQTYPEITKSAVAHIRRVMEAGALRALLDAVMRSEDENAISPTVILGDLNDDTLSVTNELISDQPSYRVIQKSRAGLSSDKGLYSVERLQQYRSMRHVYYTHIYKHKRESLDHILVSEEFYDHSRKRHWSFREMEVVNDHLNRAAFEAEGASDHGLVRAYFDWNPMPAEIDVT</sequence>
<dbReference type="Gene3D" id="3.60.10.10">
    <property type="entry name" value="Endonuclease/exonuclease/phosphatase"/>
    <property type="match status" value="1"/>
</dbReference>